<protein>
    <recommendedName>
        <fullName evidence="3">MYND finger</fullName>
    </recommendedName>
</protein>
<organism evidence="1 2">
    <name type="scientific">Sulfuriferula nivalis</name>
    <dbReference type="NCBI Taxonomy" id="2675298"/>
    <lineage>
        <taxon>Bacteria</taxon>
        <taxon>Pseudomonadati</taxon>
        <taxon>Pseudomonadota</taxon>
        <taxon>Betaproteobacteria</taxon>
        <taxon>Nitrosomonadales</taxon>
        <taxon>Sulfuricellaceae</taxon>
        <taxon>Sulfuriferula</taxon>
    </lineage>
</organism>
<dbReference type="KEGG" id="sniv:SFSGTM_22400"/>
<dbReference type="InterPro" id="IPR049708">
    <property type="entry name" value="PP0621-like"/>
</dbReference>
<keyword evidence="2" id="KW-1185">Reference proteome</keyword>
<dbReference type="NCBIfam" id="NF041023">
    <property type="entry name" value="PP0621_fam"/>
    <property type="match status" value="1"/>
</dbReference>
<dbReference type="Proteomes" id="UP000463939">
    <property type="component" value="Chromosome"/>
</dbReference>
<sequence>MAKLLLLILVGVIAYKWWRSKQVDARTDEPSRPVENMVRCKQCGVYLPQSDACGGGAAWFCSAEHEREFHAKNKN</sequence>
<evidence type="ECO:0008006" key="3">
    <source>
        <dbReference type="Google" id="ProtNLM"/>
    </source>
</evidence>
<name>A0A809SAD7_9PROT</name>
<dbReference type="RefSeq" id="WP_162085301.1">
    <property type="nucleotide sequence ID" value="NZ_AP021881.1"/>
</dbReference>
<dbReference type="AlphaFoldDB" id="A0A809SAD7"/>
<evidence type="ECO:0000313" key="2">
    <source>
        <dbReference type="Proteomes" id="UP000463939"/>
    </source>
</evidence>
<reference evidence="2" key="1">
    <citation type="submission" date="2019-11" db="EMBL/GenBank/DDBJ databases">
        <title>Isolation and characterization of a novel species in the genus Sulfuriferula.</title>
        <authorList>
            <person name="Mochizuki J."/>
            <person name="Kojima H."/>
            <person name="Fukui M."/>
        </authorList>
    </citation>
    <scope>NUCLEOTIDE SEQUENCE [LARGE SCALE GENOMIC DNA]</scope>
    <source>
        <strain evidence="2">SGTM</strain>
    </source>
</reference>
<gene>
    <name evidence="1" type="ORF">SFSGTM_22400</name>
</gene>
<evidence type="ECO:0000313" key="1">
    <source>
        <dbReference type="EMBL" id="BBP01532.1"/>
    </source>
</evidence>
<dbReference type="EMBL" id="AP021881">
    <property type="protein sequence ID" value="BBP01532.1"/>
    <property type="molecule type" value="Genomic_DNA"/>
</dbReference>
<accession>A0A809SAD7</accession>
<proteinExistence type="predicted"/>